<evidence type="ECO:0000256" key="1">
    <source>
        <dbReference type="ARBA" id="ARBA00022679"/>
    </source>
</evidence>
<accession>A0A971D071</accession>
<evidence type="ECO:0000259" key="3">
    <source>
        <dbReference type="PROSITE" id="PS51186"/>
    </source>
</evidence>
<reference evidence="4" key="1">
    <citation type="journal article" date="2020" name="Biotechnol. Biofuels">
        <title>New insights from the biogas microbiome by comprehensive genome-resolved metagenomics of nearly 1600 species originating from multiple anaerobic digesters.</title>
        <authorList>
            <person name="Campanaro S."/>
            <person name="Treu L."/>
            <person name="Rodriguez-R L.M."/>
            <person name="Kovalovszki A."/>
            <person name="Ziels R.M."/>
            <person name="Maus I."/>
            <person name="Zhu X."/>
            <person name="Kougias P.G."/>
            <person name="Basile A."/>
            <person name="Luo G."/>
            <person name="Schluter A."/>
            <person name="Konstantinidis K.T."/>
            <person name="Angelidaki I."/>
        </authorList>
    </citation>
    <scope>NUCLEOTIDE SEQUENCE</scope>
    <source>
        <strain evidence="4">AS01afH2WH_6</strain>
    </source>
</reference>
<dbReference type="Pfam" id="PF00583">
    <property type="entry name" value="Acetyltransf_1"/>
    <property type="match status" value="1"/>
</dbReference>
<dbReference type="AlphaFoldDB" id="A0A971D071"/>
<evidence type="ECO:0000313" key="5">
    <source>
        <dbReference type="Proteomes" id="UP000767327"/>
    </source>
</evidence>
<dbReference type="Proteomes" id="UP000767327">
    <property type="component" value="Unassembled WGS sequence"/>
</dbReference>
<protein>
    <submittedName>
        <fullName evidence="4">GNAT family N-acetyltransferase</fullName>
    </submittedName>
</protein>
<name>A0A971D071_9BIFI</name>
<reference evidence="4" key="2">
    <citation type="submission" date="2020-01" db="EMBL/GenBank/DDBJ databases">
        <authorList>
            <person name="Campanaro S."/>
        </authorList>
    </citation>
    <scope>NUCLEOTIDE SEQUENCE</scope>
    <source>
        <strain evidence="4">AS01afH2WH_6</strain>
    </source>
</reference>
<keyword evidence="2" id="KW-0012">Acyltransferase</keyword>
<feature type="domain" description="N-acetyltransferase" evidence="3">
    <location>
        <begin position="17"/>
        <end position="175"/>
    </location>
</feature>
<dbReference type="SUPFAM" id="SSF55729">
    <property type="entry name" value="Acyl-CoA N-acyltransferases (Nat)"/>
    <property type="match status" value="1"/>
</dbReference>
<dbReference type="GO" id="GO:0016747">
    <property type="term" value="F:acyltransferase activity, transferring groups other than amino-acyl groups"/>
    <property type="evidence" value="ECO:0007669"/>
    <property type="project" value="InterPro"/>
</dbReference>
<evidence type="ECO:0000313" key="4">
    <source>
        <dbReference type="EMBL" id="NLT80365.1"/>
    </source>
</evidence>
<dbReference type="PANTHER" id="PTHR43877">
    <property type="entry name" value="AMINOALKYLPHOSPHONATE N-ACETYLTRANSFERASE-RELATED-RELATED"/>
    <property type="match status" value="1"/>
</dbReference>
<dbReference type="InterPro" id="IPR016181">
    <property type="entry name" value="Acyl_CoA_acyltransferase"/>
</dbReference>
<comment type="caution">
    <text evidence="4">The sequence shown here is derived from an EMBL/GenBank/DDBJ whole genome shotgun (WGS) entry which is preliminary data.</text>
</comment>
<dbReference type="InterPro" id="IPR000182">
    <property type="entry name" value="GNAT_dom"/>
</dbReference>
<proteinExistence type="predicted"/>
<dbReference type="RefSeq" id="WP_273174516.1">
    <property type="nucleotide sequence ID" value="NZ_JAAXZR010000027.1"/>
</dbReference>
<evidence type="ECO:0000256" key="2">
    <source>
        <dbReference type="ARBA" id="ARBA00023315"/>
    </source>
</evidence>
<sequence>MKSTGKMNHDSKTAADVHIETLTARRFPQKAELHALTWHETYQGMIPQGFVDMVTPEFALAVTRRHDPSRTLLALQDDEPIGFAEFLDEAGPDISTPEVSELGALYVLGEVQHQGVGKMLLHAALDAMPRRYAALSVVLKNANAIAFYEHMGFHSTGHISLDDFDTPILEMTNATNVACQ</sequence>
<dbReference type="EMBL" id="JAAXZR010000027">
    <property type="protein sequence ID" value="NLT80365.1"/>
    <property type="molecule type" value="Genomic_DNA"/>
</dbReference>
<dbReference type="PROSITE" id="PS51186">
    <property type="entry name" value="GNAT"/>
    <property type="match status" value="1"/>
</dbReference>
<keyword evidence="1" id="KW-0808">Transferase</keyword>
<dbReference type="PANTHER" id="PTHR43877:SF1">
    <property type="entry name" value="ACETYLTRANSFERASE"/>
    <property type="match status" value="1"/>
</dbReference>
<dbReference type="CDD" id="cd04301">
    <property type="entry name" value="NAT_SF"/>
    <property type="match status" value="1"/>
</dbReference>
<organism evidence="4 5">
    <name type="scientific">Bifidobacterium crudilactis</name>
    <dbReference type="NCBI Taxonomy" id="327277"/>
    <lineage>
        <taxon>Bacteria</taxon>
        <taxon>Bacillati</taxon>
        <taxon>Actinomycetota</taxon>
        <taxon>Actinomycetes</taxon>
        <taxon>Bifidobacteriales</taxon>
        <taxon>Bifidobacteriaceae</taxon>
        <taxon>Bifidobacterium</taxon>
    </lineage>
</organism>
<dbReference type="InterPro" id="IPR050832">
    <property type="entry name" value="Bact_Acetyltransf"/>
</dbReference>
<gene>
    <name evidence="4" type="ORF">GXW98_08810</name>
</gene>
<dbReference type="Gene3D" id="3.40.630.30">
    <property type="match status" value="1"/>
</dbReference>